<gene>
    <name evidence="3" type="ORF">EV696_107182</name>
</gene>
<dbReference type="InterPro" id="IPR036415">
    <property type="entry name" value="Lamin_tail_dom_sf"/>
</dbReference>
<evidence type="ECO:0000256" key="1">
    <source>
        <dbReference type="SAM" id="SignalP"/>
    </source>
</evidence>
<name>A0A4R6USY6_9GAMM</name>
<dbReference type="Pfam" id="PF00932">
    <property type="entry name" value="LTD"/>
    <property type="match status" value="1"/>
</dbReference>
<keyword evidence="4" id="KW-1185">Reference proteome</keyword>
<dbReference type="Pfam" id="PF03372">
    <property type="entry name" value="Exo_endo_phos"/>
    <property type="match status" value="1"/>
</dbReference>
<accession>A0A4R6USY6</accession>
<organism evidence="3 4">
    <name type="scientific">Permianibacter aggregans</name>
    <dbReference type="NCBI Taxonomy" id="1510150"/>
    <lineage>
        <taxon>Bacteria</taxon>
        <taxon>Pseudomonadati</taxon>
        <taxon>Pseudomonadota</taxon>
        <taxon>Gammaproteobacteria</taxon>
        <taxon>Pseudomonadales</taxon>
        <taxon>Pseudomonadaceae</taxon>
        <taxon>Permianibacter</taxon>
    </lineage>
</organism>
<comment type="caution">
    <text evidence="3">The sequence shown here is derived from an EMBL/GenBank/DDBJ whole genome shotgun (WGS) entry which is preliminary data.</text>
</comment>
<dbReference type="PANTHER" id="PTHR42834:SF1">
    <property type="entry name" value="ENDONUCLEASE_EXONUCLEASE_PHOSPHATASE FAMILY PROTEIN (AFU_ORTHOLOGUE AFUA_3G09210)"/>
    <property type="match status" value="1"/>
</dbReference>
<dbReference type="CDD" id="cd04486">
    <property type="entry name" value="YhcR_OBF_like"/>
    <property type="match status" value="1"/>
</dbReference>
<dbReference type="Proteomes" id="UP000295375">
    <property type="component" value="Unassembled WGS sequence"/>
</dbReference>
<dbReference type="CDD" id="cd10283">
    <property type="entry name" value="MnuA_DNase1-like"/>
    <property type="match status" value="1"/>
</dbReference>
<evidence type="ECO:0000313" key="3">
    <source>
        <dbReference type="EMBL" id="TDQ48445.1"/>
    </source>
</evidence>
<dbReference type="InterPro" id="IPR005135">
    <property type="entry name" value="Endo/exonuclease/phosphatase"/>
</dbReference>
<feature type="chain" id="PRO_5020189325" description="LTD domain-containing protein" evidence="1">
    <location>
        <begin position="23"/>
        <end position="875"/>
    </location>
</feature>
<evidence type="ECO:0000259" key="2">
    <source>
        <dbReference type="PROSITE" id="PS51841"/>
    </source>
</evidence>
<proteinExistence type="predicted"/>
<dbReference type="NCBIfam" id="NF033681">
    <property type="entry name" value="ExeM_NucH_DNase"/>
    <property type="match status" value="1"/>
</dbReference>
<protein>
    <recommendedName>
        <fullName evidence="2">LTD domain-containing protein</fullName>
    </recommendedName>
</protein>
<dbReference type="AlphaFoldDB" id="A0A4R6USY6"/>
<dbReference type="InterPro" id="IPR047971">
    <property type="entry name" value="ExeM-like"/>
</dbReference>
<dbReference type="InterPro" id="IPR036691">
    <property type="entry name" value="Endo/exonu/phosph_ase_sf"/>
</dbReference>
<dbReference type="Gene3D" id="3.60.10.10">
    <property type="entry name" value="Endonuclease/exonuclease/phosphatase"/>
    <property type="match status" value="1"/>
</dbReference>
<feature type="domain" description="LTD" evidence="2">
    <location>
        <begin position="17"/>
        <end position="129"/>
    </location>
</feature>
<dbReference type="SUPFAM" id="SSF74853">
    <property type="entry name" value="Lamin A/C globular tail domain"/>
    <property type="match status" value="1"/>
</dbReference>
<sequence>MSFSLRPLSIAMLVLGAHTTLASDLIISEYVEGSSNNKAIELYNPTNNTIDLSAYQLKYYFNGNTNAGTTISLSGTVEAGKTHVIVQSQAAAELIALANQTNGSSWFNGDDAIVLLNNGTVIDSLGQIGVDPGSSWSENGVSTIDATLRRNGVLTDIDASDAFSPAQQWLAFPNNSFDDLGRFNSDDTPEQPQLGQCGENHSLPHQIQGNGVQSPVLGETAVIEAVITGDFRGSNKLRGVYVQSPNSEHDADESSSEALFVYDPSGLISAPVGARIRVLATAGEYSGQTQLTQVQGWIDCGVGASIEAVALTLPLTDGATLERYEGMLVRASESMTVSDTYNLARYGEIALAFGGPLWQPTEVVAPGIDAQQLQQQNSARRLLLDDGSSQQNPAVIAYPAPRLTYDNSLRVGDEVRPFTAVLNEAFGAYRLQPVETPVFDKLNLRDVAPMRHLDTTVRVASFNVLNYFNGDGLGGGFPTPRGANTPEEFDRQRQKIANAITELNADIVGLMEIENDGDDTNSALQDLVNALNERANDGATWQPVQTGLLGTDQIRVALIYRADRVMPYGAPERIDTGVFATGNRVPLLQRFAQSESAQVVSVVVNHFKSKGSCPSNSSDLNADQGDGQSCWNALRTEAANALSAWLSARSQHERIVLIGDFNAYSMEDPMTALAANGYTRLGEVNGHSYVFDGQLGSLDHGVANARLLPEVLASKHWSINADEPRALDYNMEFKTVEQQLEWYGNSAYRSSDHDPLIVDIGARTFSQSVKKPNWQVLFARGETVISYNVTAEQSVNAMALQAQLLHSRPQLLSFALRAPDGSETPLAFEFERGSFHQLNLQQLIGDKAAKGEWKLIIRSAKPHLGLLLASELKLD</sequence>
<dbReference type="RefSeq" id="WP_133590357.1">
    <property type="nucleotide sequence ID" value="NZ_CP037953.1"/>
</dbReference>
<dbReference type="SUPFAM" id="SSF56219">
    <property type="entry name" value="DNase I-like"/>
    <property type="match status" value="1"/>
</dbReference>
<dbReference type="PROSITE" id="PS51841">
    <property type="entry name" value="LTD"/>
    <property type="match status" value="1"/>
</dbReference>
<dbReference type="EMBL" id="SNYM01000007">
    <property type="protein sequence ID" value="TDQ48445.1"/>
    <property type="molecule type" value="Genomic_DNA"/>
</dbReference>
<dbReference type="OrthoDB" id="9800417at2"/>
<dbReference type="InterPro" id="IPR001322">
    <property type="entry name" value="Lamin_tail_dom"/>
</dbReference>
<dbReference type="PANTHER" id="PTHR42834">
    <property type="entry name" value="ENDONUCLEASE/EXONUCLEASE/PHOSPHATASE FAMILY PROTEIN (AFU_ORTHOLOGUE AFUA_3G09210)"/>
    <property type="match status" value="1"/>
</dbReference>
<dbReference type="Gene3D" id="2.60.40.1260">
    <property type="entry name" value="Lamin Tail domain"/>
    <property type="match status" value="1"/>
</dbReference>
<dbReference type="GO" id="GO:0003824">
    <property type="term" value="F:catalytic activity"/>
    <property type="evidence" value="ECO:0007669"/>
    <property type="project" value="InterPro"/>
</dbReference>
<feature type="signal peptide" evidence="1">
    <location>
        <begin position="1"/>
        <end position="22"/>
    </location>
</feature>
<evidence type="ECO:0000313" key="4">
    <source>
        <dbReference type="Proteomes" id="UP000295375"/>
    </source>
</evidence>
<keyword evidence="1" id="KW-0732">Signal</keyword>
<reference evidence="3 4" key="1">
    <citation type="submission" date="2019-03" db="EMBL/GenBank/DDBJ databases">
        <title>Genomic Encyclopedia of Type Strains, Phase IV (KMG-IV): sequencing the most valuable type-strain genomes for metagenomic binning, comparative biology and taxonomic classification.</title>
        <authorList>
            <person name="Goeker M."/>
        </authorList>
    </citation>
    <scope>NUCLEOTIDE SEQUENCE [LARGE SCALE GENOMIC DNA]</scope>
    <source>
        <strain evidence="3 4">DSM 103792</strain>
    </source>
</reference>